<dbReference type="SUPFAM" id="SSF52777">
    <property type="entry name" value="CoA-dependent acyltransferases"/>
    <property type="match status" value="1"/>
</dbReference>
<dbReference type="RefSeq" id="WP_201956178.1">
    <property type="nucleotide sequence ID" value="NZ_JAERRJ010000017.1"/>
</dbReference>
<evidence type="ECO:0000256" key="1">
    <source>
        <dbReference type="SAM" id="MobiDB-lite"/>
    </source>
</evidence>
<evidence type="ECO:0000313" key="2">
    <source>
        <dbReference type="EMBL" id="MBL1079517.1"/>
    </source>
</evidence>
<evidence type="ECO:0000313" key="3">
    <source>
        <dbReference type="Proteomes" id="UP000602198"/>
    </source>
</evidence>
<dbReference type="EMBL" id="JAERRJ010000017">
    <property type="protein sequence ID" value="MBL1079517.1"/>
    <property type="molecule type" value="Genomic_DNA"/>
</dbReference>
<name>A0ABS1MFX3_9NOCA</name>
<dbReference type="Proteomes" id="UP000602198">
    <property type="component" value="Unassembled WGS sequence"/>
</dbReference>
<protein>
    <submittedName>
        <fullName evidence="2">Peptide synthetase</fullName>
    </submittedName>
</protein>
<keyword evidence="3" id="KW-1185">Reference proteome</keyword>
<organism evidence="2 3">
    <name type="scientific">Nocardia acididurans</name>
    <dbReference type="NCBI Taxonomy" id="2802282"/>
    <lineage>
        <taxon>Bacteria</taxon>
        <taxon>Bacillati</taxon>
        <taxon>Actinomycetota</taxon>
        <taxon>Actinomycetes</taxon>
        <taxon>Mycobacteriales</taxon>
        <taxon>Nocardiaceae</taxon>
        <taxon>Nocardia</taxon>
    </lineage>
</organism>
<reference evidence="2 3" key="1">
    <citation type="submission" date="2021-01" db="EMBL/GenBank/DDBJ databases">
        <title>WGS of actinomycetes isolated from Thailand.</title>
        <authorList>
            <person name="Thawai C."/>
        </authorList>
    </citation>
    <scope>NUCLEOTIDE SEQUENCE [LARGE SCALE GENOMIC DNA]</scope>
    <source>
        <strain evidence="2 3">LPG 2</strain>
    </source>
</reference>
<proteinExistence type="predicted"/>
<comment type="caution">
    <text evidence="2">The sequence shown here is derived from an EMBL/GenBank/DDBJ whole genome shotgun (WGS) entry which is preliminary data.</text>
</comment>
<accession>A0ABS1MFX3</accession>
<sequence length="408" mass="44023">MTFRRPITPTELIYFPMRDLAPPFLMQMAFAGDGRIDPEALRRAVAVAAEANPGARLVRDGKYWVDSGVAPSVRVLPHALQYPALEADPVLTSPIGPTPESTVEVLLLTADPVTVVFRIFHGVMDGMGAVMFATDVFRALRGQTPIGADEPVADAELVDRVGAPGRPTLMQPRFRAAVGHGRQDPGEPRHLLRHRTIHATGRNALERVAAILASEGGPISRIMIPVDLRRHLPGLRSTGNLALPLFVDATPGMTWQQIRDIKRAGLDEGRELNQMDNSGLTKLPPAVGRTLARTLNVLGARLGRNLASATVSHMGRYDLDDLAVPGWQPTSVRMLPQHSVAMPLLFALTEGGGRTELTVSARSGRGIPQRLDALLDRIVTTLEAELPQPDHTPATAKPSLPHPDSVAP</sequence>
<feature type="region of interest" description="Disordered" evidence="1">
    <location>
        <begin position="384"/>
        <end position="408"/>
    </location>
</feature>
<gene>
    <name evidence="2" type="ORF">JK358_34445</name>
</gene>